<gene>
    <name evidence="10 11" type="primary">cobT</name>
    <name evidence="11" type="ORF">DW758_02355</name>
</gene>
<dbReference type="EC" id="2.4.2.21" evidence="3 10"/>
<comment type="catalytic activity">
    <reaction evidence="9 10">
        <text>5,6-dimethylbenzimidazole + nicotinate beta-D-ribonucleotide = alpha-ribazole 5'-phosphate + nicotinate + H(+)</text>
        <dbReference type="Rhea" id="RHEA:11196"/>
        <dbReference type="ChEBI" id="CHEBI:15378"/>
        <dbReference type="ChEBI" id="CHEBI:15890"/>
        <dbReference type="ChEBI" id="CHEBI:32544"/>
        <dbReference type="ChEBI" id="CHEBI:57502"/>
        <dbReference type="ChEBI" id="CHEBI:57918"/>
        <dbReference type="EC" id="2.4.2.21"/>
    </reaction>
</comment>
<dbReference type="Pfam" id="PF02277">
    <property type="entry name" value="DBI_PRT"/>
    <property type="match status" value="1"/>
</dbReference>
<dbReference type="CDD" id="cd02439">
    <property type="entry name" value="DMB-PRT_CobT"/>
    <property type="match status" value="1"/>
</dbReference>
<keyword evidence="6 10" id="KW-0328">Glycosyltransferase</keyword>
<evidence type="ECO:0000256" key="5">
    <source>
        <dbReference type="ARBA" id="ARBA00022573"/>
    </source>
</evidence>
<dbReference type="GO" id="GO:0008939">
    <property type="term" value="F:nicotinate-nucleotide-dimethylbenzimidazole phosphoribosyltransferase activity"/>
    <property type="evidence" value="ECO:0007669"/>
    <property type="project" value="UniProtKB-UniRule"/>
</dbReference>
<evidence type="ECO:0000256" key="8">
    <source>
        <dbReference type="ARBA" id="ARBA00030686"/>
    </source>
</evidence>
<dbReference type="PANTHER" id="PTHR43463">
    <property type="entry name" value="NICOTINATE-NUCLEOTIDE--DIMETHYLBENZIMIDAZOLE PHOSPHORIBOSYLTRANSFERASE"/>
    <property type="match status" value="1"/>
</dbReference>
<evidence type="ECO:0000256" key="6">
    <source>
        <dbReference type="ARBA" id="ARBA00022676"/>
    </source>
</evidence>
<comment type="similarity">
    <text evidence="2 10">Belongs to the CobT family.</text>
</comment>
<dbReference type="SUPFAM" id="SSF52733">
    <property type="entry name" value="Nicotinate mononucleotide:5,6-dimethylbenzimidazole phosphoribosyltransferase (CobT)"/>
    <property type="match status" value="1"/>
</dbReference>
<dbReference type="UniPathway" id="UPA00061">
    <property type="reaction ID" value="UER00516"/>
</dbReference>
<organism evidence="11 12">
    <name type="scientific">Bacteroides uniformis</name>
    <dbReference type="NCBI Taxonomy" id="820"/>
    <lineage>
        <taxon>Bacteria</taxon>
        <taxon>Pseudomonadati</taxon>
        <taxon>Bacteroidota</taxon>
        <taxon>Bacteroidia</taxon>
        <taxon>Bacteroidales</taxon>
        <taxon>Bacteroidaceae</taxon>
        <taxon>Bacteroides</taxon>
    </lineage>
</organism>
<dbReference type="RefSeq" id="WP_009038525.1">
    <property type="nucleotide sequence ID" value="NZ_CABKOQ010000012.1"/>
</dbReference>
<dbReference type="AlphaFoldDB" id="A0A414INB0"/>
<evidence type="ECO:0000256" key="10">
    <source>
        <dbReference type="HAMAP-Rule" id="MF_00230"/>
    </source>
</evidence>
<evidence type="ECO:0000313" key="11">
    <source>
        <dbReference type="EMBL" id="RHE25924.1"/>
    </source>
</evidence>
<evidence type="ECO:0000256" key="7">
    <source>
        <dbReference type="ARBA" id="ARBA00022679"/>
    </source>
</evidence>
<feature type="active site" description="Proton acceptor" evidence="10">
    <location>
        <position position="312"/>
    </location>
</feature>
<dbReference type="FunFam" id="3.40.50.10210:FF:000001">
    <property type="entry name" value="Nicotinate-nucleotide--dimethylbenzimidazole phosphoribosyltransferase"/>
    <property type="match status" value="1"/>
</dbReference>
<reference evidence="11 12" key="1">
    <citation type="submission" date="2018-08" db="EMBL/GenBank/DDBJ databases">
        <title>A genome reference for cultivated species of the human gut microbiota.</title>
        <authorList>
            <person name="Zou Y."/>
            <person name="Xue W."/>
            <person name="Luo G."/>
        </authorList>
    </citation>
    <scope>NUCLEOTIDE SEQUENCE [LARGE SCALE GENOMIC DNA]</scope>
    <source>
        <strain evidence="11 12">AM29-12AC</strain>
    </source>
</reference>
<name>A0A414INB0_BACUN</name>
<evidence type="ECO:0000313" key="12">
    <source>
        <dbReference type="Proteomes" id="UP000283601"/>
    </source>
</evidence>
<dbReference type="InterPro" id="IPR017846">
    <property type="entry name" value="Nict_dMeBzImd_PRibTrfase_bact"/>
</dbReference>
<dbReference type="EMBL" id="QSJZ01000001">
    <property type="protein sequence ID" value="RHE25924.1"/>
    <property type="molecule type" value="Genomic_DNA"/>
</dbReference>
<dbReference type="InterPro" id="IPR003200">
    <property type="entry name" value="Nict_dMeBzImd_PRibTrfase"/>
</dbReference>
<comment type="caution">
    <text evidence="11">The sequence shown here is derived from an EMBL/GenBank/DDBJ whole genome shotgun (WGS) entry which is preliminary data.</text>
</comment>
<dbReference type="PANTHER" id="PTHR43463:SF1">
    <property type="entry name" value="NICOTINATE-NUCLEOTIDE--DIMETHYLBENZIMIDAZOLE PHOSPHORIBOSYLTRANSFERASE"/>
    <property type="match status" value="1"/>
</dbReference>
<keyword evidence="7 10" id="KW-0808">Transferase</keyword>
<dbReference type="InterPro" id="IPR023195">
    <property type="entry name" value="Nict_dMeBzImd_PRibTrfase_N"/>
</dbReference>
<evidence type="ECO:0000256" key="1">
    <source>
        <dbReference type="ARBA" id="ARBA00005049"/>
    </source>
</evidence>
<comment type="function">
    <text evidence="10">Catalyzes the synthesis of alpha-ribazole-5'-phosphate from nicotinate mononucleotide (NAMN) and 5,6-dimethylbenzimidazole (DMB).</text>
</comment>
<dbReference type="HAMAP" id="MF_00230">
    <property type="entry name" value="CobT"/>
    <property type="match status" value="1"/>
</dbReference>
<dbReference type="GO" id="GO:0009236">
    <property type="term" value="P:cobalamin biosynthetic process"/>
    <property type="evidence" value="ECO:0007669"/>
    <property type="project" value="UniProtKB-UniRule"/>
</dbReference>
<dbReference type="InterPro" id="IPR036087">
    <property type="entry name" value="Nict_dMeBzImd_PRibTrfase_sf"/>
</dbReference>
<evidence type="ECO:0000256" key="2">
    <source>
        <dbReference type="ARBA" id="ARBA00007110"/>
    </source>
</evidence>
<dbReference type="Gene3D" id="3.40.50.10210">
    <property type="match status" value="1"/>
</dbReference>
<evidence type="ECO:0000256" key="3">
    <source>
        <dbReference type="ARBA" id="ARBA00011991"/>
    </source>
</evidence>
<accession>A0A414INB0</accession>
<dbReference type="NCBIfam" id="TIGR03160">
    <property type="entry name" value="cobT_DBIPRT"/>
    <property type="match status" value="1"/>
</dbReference>
<proteinExistence type="inferred from homology"/>
<evidence type="ECO:0000256" key="4">
    <source>
        <dbReference type="ARBA" id="ARBA00015486"/>
    </source>
</evidence>
<sequence length="345" mass="37936">MKTFHITRPDESIRPALIDKINNLTKPKGSLGILEELALQIGLIQQTLSPALKHPQNIIFAADHGIVEEGVSLSPKEITWQQISNFLHGGAGVNFLCRQHGFTLKIVDAGVDYDLPYEKGIINMKVRKSTRNYLHEAAMTEEEMEMCLERGAEVVRQCHEEGSNVLSFGEMGIGNTSSSSLWMTCFTSIPLEQCVGAGSGLDSAGIRHKYEVLKQSMENYKGDGSPRDIIRYFGGLEMVMAIGAMLQAAELKMIILVDGFIMTNCLLAAARLYPEVTDYAIFGHCGDESGHKLVLDALHARPLLNLGLRLGEGTGAICAYPIVDSAVRMLNEMDNFVHASITKYF</sequence>
<dbReference type="Gene3D" id="1.10.1610.10">
    <property type="match status" value="1"/>
</dbReference>
<evidence type="ECO:0000256" key="9">
    <source>
        <dbReference type="ARBA" id="ARBA00047340"/>
    </source>
</evidence>
<comment type="pathway">
    <text evidence="1 10">Nucleoside biosynthesis; alpha-ribazole biosynthesis; alpha-ribazole from 5,6-dimethylbenzimidazole: step 1/2.</text>
</comment>
<keyword evidence="5 10" id="KW-0169">Cobalamin biosynthesis</keyword>
<dbReference type="NCBIfam" id="NF000996">
    <property type="entry name" value="PRK00105.1"/>
    <property type="match status" value="1"/>
</dbReference>
<dbReference type="Proteomes" id="UP000283601">
    <property type="component" value="Unassembled WGS sequence"/>
</dbReference>
<protein>
    <recommendedName>
        <fullName evidence="4 10">Nicotinate-nucleotide--dimethylbenzimidazole phosphoribosyltransferase</fullName>
        <shortName evidence="10">NN:DBI PRT</shortName>
        <ecNumber evidence="3 10">2.4.2.21</ecNumber>
    </recommendedName>
    <alternativeName>
        <fullName evidence="8 10">N(1)-alpha-phosphoribosyltransferase</fullName>
    </alternativeName>
</protein>